<dbReference type="EMBL" id="VSSQ01062097">
    <property type="protein sequence ID" value="MPN15349.1"/>
    <property type="molecule type" value="Genomic_DNA"/>
</dbReference>
<name>A0A645FPQ6_9ZZZZ</name>
<sequence length="79" mass="9301">MEKNAKKEVIKQNLKDAGCDSETIDSFMICKEKGTSKEQVKLLEKHRIKLLDKVHENQKCIDCLDYLVYQINKENEEEK</sequence>
<organism evidence="1">
    <name type="scientific">bioreactor metagenome</name>
    <dbReference type="NCBI Taxonomy" id="1076179"/>
    <lineage>
        <taxon>unclassified sequences</taxon>
        <taxon>metagenomes</taxon>
        <taxon>ecological metagenomes</taxon>
    </lineage>
</organism>
<evidence type="ECO:0008006" key="2">
    <source>
        <dbReference type="Google" id="ProtNLM"/>
    </source>
</evidence>
<gene>
    <name evidence="1" type="ORF">SDC9_162680</name>
</gene>
<dbReference type="AlphaFoldDB" id="A0A645FPQ6"/>
<protein>
    <recommendedName>
        <fullName evidence="2">HTH merR-type domain-containing protein</fullName>
    </recommendedName>
</protein>
<proteinExistence type="predicted"/>
<comment type="caution">
    <text evidence="1">The sequence shown here is derived from an EMBL/GenBank/DDBJ whole genome shotgun (WGS) entry which is preliminary data.</text>
</comment>
<accession>A0A645FPQ6</accession>
<evidence type="ECO:0000313" key="1">
    <source>
        <dbReference type="EMBL" id="MPN15349.1"/>
    </source>
</evidence>
<reference evidence="1" key="1">
    <citation type="submission" date="2019-08" db="EMBL/GenBank/DDBJ databases">
        <authorList>
            <person name="Kucharzyk K."/>
            <person name="Murdoch R.W."/>
            <person name="Higgins S."/>
            <person name="Loffler F."/>
        </authorList>
    </citation>
    <scope>NUCLEOTIDE SEQUENCE</scope>
</reference>